<protein>
    <submittedName>
        <fullName evidence="1">Uncharacterized protein</fullName>
    </submittedName>
</protein>
<name>A0A1X0QQI8_RHIZD</name>
<sequence>MLEQRLAQGKYNEIIQHTALFSIEMTPYAQDLLGTLSSSKLTTICSGFNQPFNIVLNHDAGFIEITVYHL</sequence>
<dbReference type="EMBL" id="KV922080">
    <property type="protein sequence ID" value="ORE02009.1"/>
    <property type="molecule type" value="Genomic_DNA"/>
</dbReference>
<accession>A0A1X0QQI8</accession>
<dbReference type="VEuPathDB" id="FungiDB:BCV72DRAFT_319455"/>
<dbReference type="Proteomes" id="UP000242414">
    <property type="component" value="Unassembled WGS sequence"/>
</dbReference>
<organism evidence="1">
    <name type="scientific">Rhizopus microsporus var. microsporus</name>
    <dbReference type="NCBI Taxonomy" id="86635"/>
    <lineage>
        <taxon>Eukaryota</taxon>
        <taxon>Fungi</taxon>
        <taxon>Fungi incertae sedis</taxon>
        <taxon>Mucoromycota</taxon>
        <taxon>Mucoromycotina</taxon>
        <taxon>Mucoromycetes</taxon>
        <taxon>Mucorales</taxon>
        <taxon>Mucorineae</taxon>
        <taxon>Rhizopodaceae</taxon>
        <taxon>Rhizopus</taxon>
    </lineage>
</organism>
<reference evidence="1" key="1">
    <citation type="journal article" date="2016" name="Proc. Natl. Acad. Sci. U.S.A.">
        <title>Lipid metabolic changes in an early divergent fungus govern the establishment of a mutualistic symbiosis with endobacteria.</title>
        <authorList>
            <person name="Lastovetsky O.A."/>
            <person name="Gaspar M.L."/>
            <person name="Mondo S.J."/>
            <person name="LaButti K.M."/>
            <person name="Sandor L."/>
            <person name="Grigoriev I.V."/>
            <person name="Henry S.A."/>
            <person name="Pawlowska T.E."/>
        </authorList>
    </citation>
    <scope>NUCLEOTIDE SEQUENCE [LARGE SCALE GENOMIC DNA]</scope>
    <source>
        <strain evidence="1">ATCC 52814</strain>
    </source>
</reference>
<dbReference type="OrthoDB" id="10546372at2759"/>
<proteinExistence type="predicted"/>
<dbReference type="AlphaFoldDB" id="A0A1X0QQI8"/>
<evidence type="ECO:0000313" key="1">
    <source>
        <dbReference type="EMBL" id="ORE02009.1"/>
    </source>
</evidence>
<gene>
    <name evidence="1" type="ORF">BCV72DRAFT_319455</name>
</gene>